<feature type="region of interest" description="Disordered" evidence="1">
    <location>
        <begin position="375"/>
        <end position="434"/>
    </location>
</feature>
<name>A0A1I8JQV6_9PLAT</name>
<feature type="compositionally biased region" description="Low complexity" evidence="1">
    <location>
        <begin position="346"/>
        <end position="358"/>
    </location>
</feature>
<dbReference type="Proteomes" id="UP000095280">
    <property type="component" value="Unplaced"/>
</dbReference>
<feature type="compositionally biased region" description="Low complexity" evidence="1">
    <location>
        <begin position="419"/>
        <end position="428"/>
    </location>
</feature>
<feature type="compositionally biased region" description="Low complexity" evidence="1">
    <location>
        <begin position="766"/>
        <end position="776"/>
    </location>
</feature>
<feature type="region of interest" description="Disordered" evidence="1">
    <location>
        <begin position="257"/>
        <end position="287"/>
    </location>
</feature>
<keyword evidence="2" id="KW-1185">Reference proteome</keyword>
<dbReference type="WBParaSite" id="snap_masked-unitig_31301-processed-gene-0.0-mRNA-1">
    <property type="protein sequence ID" value="snap_masked-unitig_31301-processed-gene-0.0-mRNA-1"/>
    <property type="gene ID" value="snap_masked-unitig_31301-processed-gene-0.0"/>
</dbReference>
<feature type="region of interest" description="Disordered" evidence="1">
    <location>
        <begin position="20"/>
        <end position="41"/>
    </location>
</feature>
<reference evidence="3" key="1">
    <citation type="submission" date="2016-11" db="UniProtKB">
        <authorList>
            <consortium name="WormBaseParasite"/>
        </authorList>
    </citation>
    <scope>IDENTIFICATION</scope>
</reference>
<evidence type="ECO:0000256" key="1">
    <source>
        <dbReference type="SAM" id="MobiDB-lite"/>
    </source>
</evidence>
<dbReference type="PANTHER" id="PTHR10068:SF14">
    <property type="entry name" value="CELL WALL ADHESIN EAP1"/>
    <property type="match status" value="1"/>
</dbReference>
<organism evidence="2 3">
    <name type="scientific">Macrostomum lignano</name>
    <dbReference type="NCBI Taxonomy" id="282301"/>
    <lineage>
        <taxon>Eukaryota</taxon>
        <taxon>Metazoa</taxon>
        <taxon>Spiralia</taxon>
        <taxon>Lophotrochozoa</taxon>
        <taxon>Platyhelminthes</taxon>
        <taxon>Rhabditophora</taxon>
        <taxon>Macrostomorpha</taxon>
        <taxon>Macrostomida</taxon>
        <taxon>Macrostomidae</taxon>
        <taxon>Macrostomum</taxon>
    </lineage>
</organism>
<sequence length="861" mass="88537">LTTLPLSSITSIRTCCSRLGPVQQPGRRTPPGREPLDSSLLQNKPMVSLGASVGQLQEPDLRLRQLRLEEHLSSHLQPAVVSLTRTKLVCTRAAVLRQTEFALNFRWRLGAAEVRVDPVGRWFVGSGWTREPASDIAAISCGFGPVDVREDAPQKGAHVWRHRLRLRARHRPAEPPHGAAAAADVATRRSSRSDVALLSRRPAAAFVTRRPVLPAAPQSAVALRPAITLAAGLAVRPGRSRLTARTRRPWAALLAGLSGRAGGSDHSDGSFLSRRPDGSLRSRLARRPGVSWRSGGALVSLGPRAARGASRTCRTCAAGQALRTGRTGRSDLACEYGLNEPNDPEGSPVSPCGPRSPCGPGGPCGPVSPFSPGPPAGPALPAKPCDPFGPRGPCGPGAPTGPRSPGLPLAPSFPTGPRSPLAPGSPFGPAAPLPPSGPGLPAGRCCPACRQAALALLPQVAFVACRPGIARSAGATKAASVTDVAFGAGEAGAAALARGGLAGRGRRMRPGGRSGRVGLVGLCRLCCLWRRGHREALGRPHCGPICPCSPAGPRSPGAPTMPFSPGSPGSPGAPAGPTVPHLAVRVALRARSLPAGPVAFRPVRAAGCPAARRSRLARGPGRPALALRTNRTVRADVTWLAALTSRTGLPFRPRRAWCPGVQARLGCLWLRRRPPRPAARGSPFDPAGPSGPSGPAPRGPHGAIAAGVALGSRAVSAMPGSPWAADVSKAAQLALRPGHPPPGRALRSGRVRARTCVPIGPGPEAGGPASAGPGCPRRTGRAGPVRSAPAASCVPRALDSLRPGATVPDSVAFLRGPDVARISNSENQVARVVSLSRPVAAVPPWAQQALAPVSWIKSLWG</sequence>
<dbReference type="PANTHER" id="PTHR10068">
    <property type="entry name" value="BONE MARROW PROTEOGLYCAN"/>
    <property type="match status" value="1"/>
</dbReference>
<evidence type="ECO:0000313" key="2">
    <source>
        <dbReference type="Proteomes" id="UP000095280"/>
    </source>
</evidence>
<dbReference type="AlphaFoldDB" id="A0A1I8JQV6"/>
<feature type="compositionally biased region" description="Basic and acidic residues" evidence="1">
    <location>
        <begin position="263"/>
        <end position="280"/>
    </location>
</feature>
<feature type="region of interest" description="Disordered" evidence="1">
    <location>
        <begin position="339"/>
        <end position="358"/>
    </location>
</feature>
<proteinExistence type="predicted"/>
<feature type="compositionally biased region" description="Low complexity" evidence="1">
    <location>
        <begin position="678"/>
        <end position="690"/>
    </location>
</feature>
<feature type="region of interest" description="Disordered" evidence="1">
    <location>
        <begin position="759"/>
        <end position="788"/>
    </location>
</feature>
<evidence type="ECO:0000313" key="3">
    <source>
        <dbReference type="WBParaSite" id="snap_masked-unitig_31301-processed-gene-0.0-mRNA-1"/>
    </source>
</evidence>
<protein>
    <submittedName>
        <fullName evidence="3">DUF4524 domain-containing protein</fullName>
    </submittedName>
</protein>
<feature type="region of interest" description="Disordered" evidence="1">
    <location>
        <begin position="553"/>
        <end position="577"/>
    </location>
</feature>
<feature type="compositionally biased region" description="Low complexity" evidence="1">
    <location>
        <begin position="564"/>
        <end position="576"/>
    </location>
</feature>
<feature type="region of interest" description="Disordered" evidence="1">
    <location>
        <begin position="676"/>
        <end position="703"/>
    </location>
</feature>
<accession>A0A1I8JQV6</accession>